<evidence type="ECO:0000259" key="12">
    <source>
        <dbReference type="Pfam" id="PF01494"/>
    </source>
</evidence>
<gene>
    <name evidence="13" type="ORF">FIE12Z_485</name>
</gene>
<feature type="transmembrane region" description="Helical" evidence="11">
    <location>
        <begin position="672"/>
        <end position="689"/>
    </location>
</feature>
<evidence type="ECO:0000256" key="1">
    <source>
        <dbReference type="ARBA" id="ARBA00001974"/>
    </source>
</evidence>
<dbReference type="Proteomes" id="UP000265631">
    <property type="component" value="Unassembled WGS sequence"/>
</dbReference>
<dbReference type="InterPro" id="IPR050562">
    <property type="entry name" value="FAD_mOase_fung"/>
</dbReference>
<evidence type="ECO:0000313" key="14">
    <source>
        <dbReference type="Proteomes" id="UP000265631"/>
    </source>
</evidence>
<evidence type="ECO:0000256" key="8">
    <source>
        <dbReference type="ARBA" id="ARBA00023002"/>
    </source>
</evidence>
<dbReference type="SUPFAM" id="SSF51905">
    <property type="entry name" value="FAD/NAD(P)-binding domain"/>
    <property type="match status" value="1"/>
</dbReference>
<comment type="caution">
    <text evidence="13">The sequence shown here is derived from an EMBL/GenBank/DDBJ whole genome shotgun (WGS) entry which is preliminary data.</text>
</comment>
<evidence type="ECO:0000256" key="9">
    <source>
        <dbReference type="ARBA" id="ARBA00023033"/>
    </source>
</evidence>
<evidence type="ECO:0000256" key="11">
    <source>
        <dbReference type="SAM" id="Phobius"/>
    </source>
</evidence>
<dbReference type="PANTHER" id="PTHR47356">
    <property type="entry name" value="FAD-DEPENDENT MONOOXYGENASE ASQG-RELATED"/>
    <property type="match status" value="1"/>
</dbReference>
<keyword evidence="5 11" id="KW-0812">Transmembrane</keyword>
<keyword evidence="8" id="KW-0560">Oxidoreductase</keyword>
<keyword evidence="14" id="KW-1185">Reference proteome</keyword>
<dbReference type="EMBL" id="PXXK01000009">
    <property type="protein sequence ID" value="RFN55232.1"/>
    <property type="molecule type" value="Genomic_DNA"/>
</dbReference>
<dbReference type="AlphaFoldDB" id="A0A395N526"/>
<evidence type="ECO:0000256" key="3">
    <source>
        <dbReference type="ARBA" id="ARBA00007992"/>
    </source>
</evidence>
<dbReference type="Pfam" id="PF01494">
    <property type="entry name" value="FAD_binding_3"/>
    <property type="match status" value="1"/>
</dbReference>
<dbReference type="STRING" id="2594813.A0A395N526"/>
<dbReference type="Gene3D" id="3.50.50.60">
    <property type="entry name" value="FAD/NAD(P)-binding domain"/>
    <property type="match status" value="1"/>
</dbReference>
<organism evidence="13 14">
    <name type="scientific">Fusarium flagelliforme</name>
    <dbReference type="NCBI Taxonomy" id="2675880"/>
    <lineage>
        <taxon>Eukaryota</taxon>
        <taxon>Fungi</taxon>
        <taxon>Dikarya</taxon>
        <taxon>Ascomycota</taxon>
        <taxon>Pezizomycotina</taxon>
        <taxon>Sordariomycetes</taxon>
        <taxon>Hypocreomycetidae</taxon>
        <taxon>Hypocreales</taxon>
        <taxon>Nectriaceae</taxon>
        <taxon>Fusarium</taxon>
        <taxon>Fusarium incarnatum-equiseti species complex</taxon>
    </lineage>
</organism>
<dbReference type="InterPro" id="IPR036188">
    <property type="entry name" value="FAD/NAD-bd_sf"/>
</dbReference>
<evidence type="ECO:0000256" key="2">
    <source>
        <dbReference type="ARBA" id="ARBA00004370"/>
    </source>
</evidence>
<sequence>MEKQERTVIIAGGGISGLSLANMLEKAGVNYILLESYDKIAPQVGASIGLQPNGLRILDQLGCAEELISLVDIPLDDSYIRNHDGSVIRHHRDIQKHLLEGHGYPTIFVDRQSLLESLYNNIQSKETIYPGQAVKSVMETEDGVQVITDKGKVFKGDILVGADGIYSTVREEMWRIGNKESPGYFPTDEWSTVPCYYKCIFGLTTSMPKLTKGTHYVYNDKFSYLVMVGPGGKFYFFLFVRLPVPLYGKDIPRYTKEDEKKLAEEHASDQITPEVTFGDLYEARTNSTLTPLHEWVFQKWHYNRIITIGDAAHKFEPLTGHGGNCAIETAASVVNHLLSDECSDWSISQIQAAFSAVQAERHDRVQWLVDDAHRTQEMQAKATPILSVLGPILARLLNTEVALRLGGRKLVDATRVNNLPIPHHDHNVPFTDELPAKPLSSWIPIGLGILSQGALFRLAGQILLPFELPTTFAGEPLVTHYTGHKTVDKTLSVLVAVFGVPLASHNNAVTLQFLAFTPMIFSTVLDWTLESYRAGSKGLLTSLPSLFGVGYQLKGIGSIAPLYHLISTCENIIGGTIMTVAGRSIDKAAIMSAIPGIGLGYILPTALMSWPFNNKATWQNFAALWQPFPVWVGSITAGTTAILRRREPAASHDAKNLAAERKRETRSLLKKVYVAGAAGAALIHFWSLYRIVTSRDLSIPGVFGTFKSLVSGGYGFGTERKIFTFLQRDMFLNVASVLAHSLYRTLDLRCKGYITNKEAVKASLVTLVAQPIVGPAAAHISFLGWREEMFARVHKRIEH</sequence>
<comment type="similarity">
    <text evidence="3">Belongs to the paxM FAD-dependent monooxygenase family.</text>
</comment>
<dbReference type="PANTHER" id="PTHR47356:SF2">
    <property type="entry name" value="FAD-BINDING DOMAIN-CONTAINING PROTEIN-RELATED"/>
    <property type="match status" value="1"/>
</dbReference>
<feature type="domain" description="FAD-binding" evidence="12">
    <location>
        <begin position="7"/>
        <end position="338"/>
    </location>
</feature>
<dbReference type="GO" id="GO:0016020">
    <property type="term" value="C:membrane"/>
    <property type="evidence" value="ECO:0007669"/>
    <property type="project" value="UniProtKB-SubCell"/>
</dbReference>
<evidence type="ECO:0000256" key="6">
    <source>
        <dbReference type="ARBA" id="ARBA00022827"/>
    </source>
</evidence>
<keyword evidence="4" id="KW-0285">Flavoprotein</keyword>
<evidence type="ECO:0000256" key="7">
    <source>
        <dbReference type="ARBA" id="ARBA00022989"/>
    </source>
</evidence>
<comment type="cofactor">
    <cofactor evidence="1">
        <name>FAD</name>
        <dbReference type="ChEBI" id="CHEBI:57692"/>
    </cofactor>
</comment>
<evidence type="ECO:0000256" key="4">
    <source>
        <dbReference type="ARBA" id="ARBA00022630"/>
    </source>
</evidence>
<name>A0A395N526_9HYPO</name>
<dbReference type="OrthoDB" id="16820at2759"/>
<keyword evidence="10 11" id="KW-0472">Membrane</keyword>
<comment type="subcellular location">
    <subcellularLocation>
        <location evidence="2">Membrane</location>
    </subcellularLocation>
</comment>
<protein>
    <recommendedName>
        <fullName evidence="12">FAD-binding domain-containing protein</fullName>
    </recommendedName>
</protein>
<dbReference type="PRINTS" id="PR00420">
    <property type="entry name" value="RNGMNOXGNASE"/>
</dbReference>
<reference evidence="13 14" key="1">
    <citation type="journal article" date="2018" name="PLoS Pathog.">
        <title>Evolution of structural diversity of trichothecenes, a family of toxins produced by plant pathogenic and entomopathogenic fungi.</title>
        <authorList>
            <person name="Proctor R.H."/>
            <person name="McCormick S.P."/>
            <person name="Kim H.S."/>
            <person name="Cardoza R.E."/>
            <person name="Stanley A.M."/>
            <person name="Lindo L."/>
            <person name="Kelly A."/>
            <person name="Brown D.W."/>
            <person name="Lee T."/>
            <person name="Vaughan M.M."/>
            <person name="Alexander N.J."/>
            <person name="Busman M."/>
            <person name="Gutierrez S."/>
        </authorList>
    </citation>
    <scope>NUCLEOTIDE SEQUENCE [LARGE SCALE GENOMIC DNA]</scope>
    <source>
        <strain evidence="13 14">NRRL 13405</strain>
    </source>
</reference>
<dbReference type="GO" id="GO:0071949">
    <property type="term" value="F:FAD binding"/>
    <property type="evidence" value="ECO:0007669"/>
    <property type="project" value="InterPro"/>
</dbReference>
<keyword evidence="9" id="KW-0503">Monooxygenase</keyword>
<accession>A0A395N526</accession>
<proteinExistence type="inferred from homology"/>
<evidence type="ECO:0000313" key="13">
    <source>
        <dbReference type="EMBL" id="RFN55232.1"/>
    </source>
</evidence>
<evidence type="ECO:0000256" key="10">
    <source>
        <dbReference type="ARBA" id="ARBA00023136"/>
    </source>
</evidence>
<keyword evidence="7 11" id="KW-1133">Transmembrane helix</keyword>
<dbReference type="GO" id="GO:0004497">
    <property type="term" value="F:monooxygenase activity"/>
    <property type="evidence" value="ECO:0007669"/>
    <property type="project" value="UniProtKB-KW"/>
</dbReference>
<feature type="transmembrane region" description="Helical" evidence="11">
    <location>
        <begin position="588"/>
        <end position="612"/>
    </location>
</feature>
<feature type="transmembrane region" description="Helical" evidence="11">
    <location>
        <begin position="624"/>
        <end position="643"/>
    </location>
</feature>
<dbReference type="InterPro" id="IPR002938">
    <property type="entry name" value="FAD-bd"/>
</dbReference>
<keyword evidence="6" id="KW-0274">FAD</keyword>
<evidence type="ECO:0000256" key="5">
    <source>
        <dbReference type="ARBA" id="ARBA00022692"/>
    </source>
</evidence>